<dbReference type="PROSITE" id="PS00041">
    <property type="entry name" value="HTH_ARAC_FAMILY_1"/>
    <property type="match status" value="1"/>
</dbReference>
<evidence type="ECO:0000256" key="1">
    <source>
        <dbReference type="ARBA" id="ARBA00023015"/>
    </source>
</evidence>
<organism evidence="5 6">
    <name type="scientific">Paenibacillus vulneris</name>
    <dbReference type="NCBI Taxonomy" id="1133364"/>
    <lineage>
        <taxon>Bacteria</taxon>
        <taxon>Bacillati</taxon>
        <taxon>Bacillota</taxon>
        <taxon>Bacilli</taxon>
        <taxon>Bacillales</taxon>
        <taxon>Paenibacillaceae</taxon>
        <taxon>Paenibacillus</taxon>
    </lineage>
</organism>
<dbReference type="PRINTS" id="PR00032">
    <property type="entry name" value="HTHARAC"/>
</dbReference>
<name>A0ABW3URG1_9BACL</name>
<dbReference type="InterPro" id="IPR020449">
    <property type="entry name" value="Tscrpt_reg_AraC-type_HTH"/>
</dbReference>
<dbReference type="Gene3D" id="1.10.10.60">
    <property type="entry name" value="Homeodomain-like"/>
    <property type="match status" value="1"/>
</dbReference>
<evidence type="ECO:0000313" key="5">
    <source>
        <dbReference type="EMBL" id="MFD1222105.1"/>
    </source>
</evidence>
<dbReference type="Pfam" id="PF12833">
    <property type="entry name" value="HTH_18"/>
    <property type="match status" value="1"/>
</dbReference>
<accession>A0ABW3URG1</accession>
<evidence type="ECO:0000256" key="2">
    <source>
        <dbReference type="ARBA" id="ARBA00023125"/>
    </source>
</evidence>
<dbReference type="SUPFAM" id="SSF46689">
    <property type="entry name" value="Homeodomain-like"/>
    <property type="match status" value="1"/>
</dbReference>
<dbReference type="PANTHER" id="PTHR43280">
    <property type="entry name" value="ARAC-FAMILY TRANSCRIPTIONAL REGULATOR"/>
    <property type="match status" value="1"/>
</dbReference>
<dbReference type="Gene3D" id="2.60.120.280">
    <property type="entry name" value="Regulatory protein AraC"/>
    <property type="match status" value="1"/>
</dbReference>
<keyword evidence="6" id="KW-1185">Reference proteome</keyword>
<sequence length="282" mass="32404">MISYMDYKISRQPIRIVDLTVDKSILKVQALRVINVGHIPARIHYRSQARFTYWAIVYISGGSGTYQVNDGDKQKVKQGSFFLLYPGAVFHYGPGENEHWDEHYFTIEGPRIQEWLQSGLIEPGKVKQTEEEQLTRINRIFMLMESGIPSNIDRAALAVEAMLLEFALSSESVPKVTKAENALKLIEAVTDYIYRPFDPAELCERHHISFPTLRRIVSKYTGYPLNEYVHRLKMAEAKNILLNTDQSLKEIASSLGYQDVFYFSRLFKKIVGVSPKMFRGTV</sequence>
<comment type="caution">
    <text evidence="5">The sequence shown here is derived from an EMBL/GenBank/DDBJ whole genome shotgun (WGS) entry which is preliminary data.</text>
</comment>
<dbReference type="RefSeq" id="WP_079914566.1">
    <property type="nucleotide sequence ID" value="NZ_BAABJG010000045.1"/>
</dbReference>
<proteinExistence type="predicted"/>
<keyword evidence="2" id="KW-0238">DNA-binding</keyword>
<dbReference type="InterPro" id="IPR003313">
    <property type="entry name" value="AraC-bd"/>
</dbReference>
<evidence type="ECO:0000259" key="4">
    <source>
        <dbReference type="PROSITE" id="PS01124"/>
    </source>
</evidence>
<keyword evidence="1" id="KW-0805">Transcription regulation</keyword>
<dbReference type="SMART" id="SM00342">
    <property type="entry name" value="HTH_ARAC"/>
    <property type="match status" value="1"/>
</dbReference>
<dbReference type="InterPro" id="IPR018060">
    <property type="entry name" value="HTH_AraC"/>
</dbReference>
<dbReference type="SUPFAM" id="SSF51215">
    <property type="entry name" value="Regulatory protein AraC"/>
    <property type="match status" value="1"/>
</dbReference>
<dbReference type="EMBL" id="JBHTLU010000022">
    <property type="protein sequence ID" value="MFD1222105.1"/>
    <property type="molecule type" value="Genomic_DNA"/>
</dbReference>
<feature type="domain" description="HTH araC/xylS-type" evidence="4">
    <location>
        <begin position="183"/>
        <end position="281"/>
    </location>
</feature>
<dbReference type="InterPro" id="IPR037923">
    <property type="entry name" value="HTH-like"/>
</dbReference>
<evidence type="ECO:0000256" key="3">
    <source>
        <dbReference type="ARBA" id="ARBA00023163"/>
    </source>
</evidence>
<reference evidence="6" key="1">
    <citation type="journal article" date="2019" name="Int. J. Syst. Evol. Microbiol.">
        <title>The Global Catalogue of Microorganisms (GCM) 10K type strain sequencing project: providing services to taxonomists for standard genome sequencing and annotation.</title>
        <authorList>
            <consortium name="The Broad Institute Genomics Platform"/>
            <consortium name="The Broad Institute Genome Sequencing Center for Infectious Disease"/>
            <person name="Wu L."/>
            <person name="Ma J."/>
        </authorList>
    </citation>
    <scope>NUCLEOTIDE SEQUENCE [LARGE SCALE GENOMIC DNA]</scope>
    <source>
        <strain evidence="6">CCUG 53270</strain>
    </source>
</reference>
<evidence type="ECO:0000313" key="6">
    <source>
        <dbReference type="Proteomes" id="UP001597180"/>
    </source>
</evidence>
<dbReference type="Pfam" id="PF02311">
    <property type="entry name" value="AraC_binding"/>
    <property type="match status" value="1"/>
</dbReference>
<gene>
    <name evidence="5" type="ORF">ACFQ4B_18450</name>
</gene>
<dbReference type="InterPro" id="IPR018062">
    <property type="entry name" value="HTH_AraC-typ_CS"/>
</dbReference>
<dbReference type="PANTHER" id="PTHR43280:SF2">
    <property type="entry name" value="HTH-TYPE TRANSCRIPTIONAL REGULATOR EXSA"/>
    <property type="match status" value="1"/>
</dbReference>
<keyword evidence="3" id="KW-0804">Transcription</keyword>
<dbReference type="InterPro" id="IPR009057">
    <property type="entry name" value="Homeodomain-like_sf"/>
</dbReference>
<protein>
    <submittedName>
        <fullName evidence="5">AraC family transcriptional regulator</fullName>
    </submittedName>
</protein>
<dbReference type="Proteomes" id="UP001597180">
    <property type="component" value="Unassembled WGS sequence"/>
</dbReference>
<dbReference type="PROSITE" id="PS01124">
    <property type="entry name" value="HTH_ARAC_FAMILY_2"/>
    <property type="match status" value="1"/>
</dbReference>